<evidence type="ECO:0000313" key="2">
    <source>
        <dbReference type="EMBL" id="CAB4197484.1"/>
    </source>
</evidence>
<dbReference type="EMBL" id="LR797266">
    <property type="protein sequence ID" value="CAB4197484.1"/>
    <property type="molecule type" value="Genomic_DNA"/>
</dbReference>
<dbReference type="EMBL" id="LR797043">
    <property type="protein sequence ID" value="CAB4183076.1"/>
    <property type="molecule type" value="Genomic_DNA"/>
</dbReference>
<sequence>MATKTTIDPITSGYGSVSTINANFATLADAVDDLLSRSGESPNAMLSNLDMNGHYILNAANTTANLTSVGKGVTTTIATAGQTTVACGIYIPTINTLQVYVNGVLQQVGIDYTENSTTSVLFTNGLDAGSLVTCIVTEYTPIGSGTASTTVYNPAGTGAVATNVQDELRQRISVTSTLPSGYVTDGSVDYTTQLQQAVTNAIAAGQRLEGVPGTFKVTGTGLSWPAGFQFDMRGMIIKNSSGNVVRIAGAAFKVTNGTLYSVGGGHTVVQTASVNLSDFSGVDLRQDATGYSCWDNAGFEYVDNRWTNFNHTHALSATVPGFKLSAVAGTINDNYWGLGRVNNSGAYFWDVVATTAGFQYANWWEKITFEVCRGGGIHQKAGMNFKIDDCQNWDAGAGLITKDFYWCELSSAGNGSIGKFINCGRWAGSNAGGVYDIKLPASGGGAGITIDNCVTTGGGDPFLVDLQNNSVLCTVPSFSVFSTVNNGGRIVLSAANGGMQFAGTANGAFLSYYDEGTFTAVLRGTTAAPTTPVTISAPWTRIGRKVFVEGVFANVSLVGATGNLQITGLPFTCGVMPACGVAGLLGLGSAPAFSQLPASSTTVAILDSVTLTAIPVSAATGKYVYFSLSYTV</sequence>
<organism evidence="1">
    <name type="scientific">uncultured Caudovirales phage</name>
    <dbReference type="NCBI Taxonomy" id="2100421"/>
    <lineage>
        <taxon>Viruses</taxon>
        <taxon>Duplodnaviria</taxon>
        <taxon>Heunggongvirae</taxon>
        <taxon>Uroviricota</taxon>
        <taxon>Caudoviricetes</taxon>
        <taxon>Peduoviridae</taxon>
        <taxon>Maltschvirus</taxon>
        <taxon>Maltschvirus maltsch</taxon>
    </lineage>
</organism>
<protein>
    <recommendedName>
        <fullName evidence="5">Pectate lyase superfamily protein</fullName>
    </recommendedName>
</protein>
<evidence type="ECO:0000313" key="4">
    <source>
        <dbReference type="EMBL" id="CAB5227326.1"/>
    </source>
</evidence>
<dbReference type="EMBL" id="LR798375">
    <property type="protein sequence ID" value="CAB5227326.1"/>
    <property type="molecule type" value="Genomic_DNA"/>
</dbReference>
<dbReference type="EMBL" id="LR797390">
    <property type="protein sequence ID" value="CAB4212790.1"/>
    <property type="molecule type" value="Genomic_DNA"/>
</dbReference>
<evidence type="ECO:0000313" key="3">
    <source>
        <dbReference type="EMBL" id="CAB4212790.1"/>
    </source>
</evidence>
<evidence type="ECO:0000313" key="1">
    <source>
        <dbReference type="EMBL" id="CAB4183076.1"/>
    </source>
</evidence>
<reference evidence="1" key="1">
    <citation type="submission" date="2020-05" db="EMBL/GenBank/DDBJ databases">
        <authorList>
            <person name="Chiriac C."/>
            <person name="Salcher M."/>
            <person name="Ghai R."/>
            <person name="Kavagutti S V."/>
        </authorList>
    </citation>
    <scope>NUCLEOTIDE SEQUENCE</scope>
</reference>
<gene>
    <name evidence="1" type="ORF">UFOVP1080_36</name>
    <name evidence="2" type="ORF">UFOVP1321_24</name>
    <name evidence="3" type="ORF">UFOVP1432_39</name>
    <name evidence="4" type="ORF">UFOVP1528_27</name>
</gene>
<name>A0A6J5QKS9_9CAUD</name>
<evidence type="ECO:0008006" key="5">
    <source>
        <dbReference type="Google" id="ProtNLM"/>
    </source>
</evidence>
<accession>A0A6J5QKS9</accession>
<proteinExistence type="predicted"/>